<accession>A0A2I2GGX6</accession>
<dbReference type="AlphaFoldDB" id="A0A2I2GGX6"/>
<dbReference type="VEuPathDB" id="FungiDB:P170DRAFT_377656"/>
<protein>
    <submittedName>
        <fullName evidence="3">Uncharacterized protein</fullName>
    </submittedName>
</protein>
<reference evidence="3 4" key="1">
    <citation type="submission" date="2016-12" db="EMBL/GenBank/DDBJ databases">
        <title>The genomes of Aspergillus section Nigri reveals drivers in fungal speciation.</title>
        <authorList>
            <consortium name="DOE Joint Genome Institute"/>
            <person name="Vesth T.C."/>
            <person name="Nybo J."/>
            <person name="Theobald S."/>
            <person name="Brandl J."/>
            <person name="Frisvad J.C."/>
            <person name="Nielsen K.F."/>
            <person name="Lyhne E.K."/>
            <person name="Kogle M.E."/>
            <person name="Kuo A."/>
            <person name="Riley R."/>
            <person name="Clum A."/>
            <person name="Nolan M."/>
            <person name="Lipzen A."/>
            <person name="Salamov A."/>
            <person name="Henrissat B."/>
            <person name="Wiebenga A."/>
            <person name="De Vries R.P."/>
            <person name="Grigoriev I.V."/>
            <person name="Mortensen U.H."/>
            <person name="Andersen M.R."/>
            <person name="Baker S.E."/>
        </authorList>
    </citation>
    <scope>NUCLEOTIDE SEQUENCE [LARGE SCALE GENOMIC DNA]</scope>
    <source>
        <strain evidence="3 4">IBT 23096</strain>
    </source>
</reference>
<dbReference type="EMBL" id="MSFO01000002">
    <property type="protein sequence ID" value="PLB52135.1"/>
    <property type="molecule type" value="Genomic_DNA"/>
</dbReference>
<feature type="transmembrane region" description="Helical" evidence="2">
    <location>
        <begin position="19"/>
        <end position="36"/>
    </location>
</feature>
<dbReference type="OrthoDB" id="426718at2759"/>
<organism evidence="3 4">
    <name type="scientific">Aspergillus steynii IBT 23096</name>
    <dbReference type="NCBI Taxonomy" id="1392250"/>
    <lineage>
        <taxon>Eukaryota</taxon>
        <taxon>Fungi</taxon>
        <taxon>Dikarya</taxon>
        <taxon>Ascomycota</taxon>
        <taxon>Pezizomycotina</taxon>
        <taxon>Eurotiomycetes</taxon>
        <taxon>Eurotiomycetidae</taxon>
        <taxon>Eurotiales</taxon>
        <taxon>Aspergillaceae</taxon>
        <taxon>Aspergillus</taxon>
        <taxon>Aspergillus subgen. Circumdati</taxon>
    </lineage>
</organism>
<dbReference type="PANTHER" id="PTHR37490">
    <property type="entry name" value="EXPRESSED PROTEIN"/>
    <property type="match status" value="1"/>
</dbReference>
<keyword evidence="2" id="KW-0472">Membrane</keyword>
<gene>
    <name evidence="3" type="ORF">P170DRAFT_377656</name>
</gene>
<comment type="caution">
    <text evidence="3">The sequence shown here is derived from an EMBL/GenBank/DDBJ whole genome shotgun (WGS) entry which is preliminary data.</text>
</comment>
<keyword evidence="4" id="KW-1185">Reference proteome</keyword>
<dbReference type="Pfam" id="PF11913">
    <property type="entry name" value="DUF3431"/>
    <property type="match status" value="1"/>
</dbReference>
<evidence type="ECO:0000313" key="4">
    <source>
        <dbReference type="Proteomes" id="UP000234275"/>
    </source>
</evidence>
<dbReference type="GeneID" id="36553111"/>
<keyword evidence="2" id="KW-1133">Transmembrane helix</keyword>
<evidence type="ECO:0000256" key="2">
    <source>
        <dbReference type="SAM" id="Phobius"/>
    </source>
</evidence>
<sequence>MLFFGGGVQSPRRRSREKAIFITIFIVFALYFLFFANTSGRKQAAAVHEGVVSQGGPNRDTRSGQATPLRQPQNVEKDLVVASMKKDDVSWLFEFFPEWHKSIYVVNDPDAELTVKLNKGRESMVYLTYIIDNYDNLPESILFIHSLRYQWHNDDPYYDGVPMLRNFQVPYLQKQGYVNLRCAWVLGCPVEIHPLTDTHRENVHAGEYFKNGFMELFPGAKVPDEVGVSCCAQFGVTKWKILERPKSDYERFRKWLSETTLPDDLSGRIMEYSWHMIFGKEPVYCPSAEECYCKVFGLCDLTCTEGDCAGRYALPPFSSLPRGWPYIGWKGQKQDPSKGLPES</sequence>
<keyword evidence="2" id="KW-0812">Transmembrane</keyword>
<evidence type="ECO:0000313" key="3">
    <source>
        <dbReference type="EMBL" id="PLB52135.1"/>
    </source>
</evidence>
<dbReference type="InterPro" id="IPR021838">
    <property type="entry name" value="DUF3431"/>
</dbReference>
<dbReference type="PANTHER" id="PTHR37490:SF3">
    <property type="entry name" value="DUF3431 DOMAIN CONTAINING PROTEIN"/>
    <property type="match status" value="1"/>
</dbReference>
<name>A0A2I2GGX6_9EURO</name>
<dbReference type="Proteomes" id="UP000234275">
    <property type="component" value="Unassembled WGS sequence"/>
</dbReference>
<dbReference type="RefSeq" id="XP_024707437.1">
    <property type="nucleotide sequence ID" value="XM_024845411.1"/>
</dbReference>
<proteinExistence type="predicted"/>
<evidence type="ECO:0000256" key="1">
    <source>
        <dbReference type="SAM" id="MobiDB-lite"/>
    </source>
</evidence>
<feature type="region of interest" description="Disordered" evidence="1">
    <location>
        <begin position="50"/>
        <end position="70"/>
    </location>
</feature>